<comment type="subcellular location">
    <subcellularLocation>
        <location evidence="1">Membrane</location>
        <topology evidence="1">Single-pass membrane protein</topology>
    </subcellularLocation>
</comment>
<dbReference type="RefSeq" id="WP_025286947.1">
    <property type="nucleotide sequence ID" value="NZ_CP003181.2"/>
</dbReference>
<evidence type="ECO:0000313" key="7">
    <source>
        <dbReference type="Proteomes" id="UP000019438"/>
    </source>
</evidence>
<accession>A0AAN0REQ8</accession>
<evidence type="ECO:0000256" key="2">
    <source>
        <dbReference type="ARBA" id="ARBA00022692"/>
    </source>
</evidence>
<evidence type="ECO:0000256" key="1">
    <source>
        <dbReference type="ARBA" id="ARBA00004167"/>
    </source>
</evidence>
<reference evidence="7" key="1">
    <citation type="submission" date="2012-06" db="EMBL/GenBank/DDBJ databases">
        <title>Genome analysis of multiple Granulibacter bethesdensis isolates demonstrates substantial genome diversity.</title>
        <authorList>
            <person name="Greenberg D.E."/>
            <person name="Porcella S.F."/>
            <person name="Zarember K."/>
            <person name="Zelazny A.M."/>
            <person name="Bruno D."/>
            <person name="Martens C."/>
            <person name="Barbian K.D."/>
            <person name="Jaske E."/>
            <person name="Holland S.M."/>
        </authorList>
    </citation>
    <scope>NUCLEOTIDE SEQUENCE [LARGE SCALE GENOMIC DNA]</scope>
    <source>
        <strain evidence="7">CGDNIH3</strain>
    </source>
</reference>
<name>A0AAN0REQ8_9PROT</name>
<dbReference type="InterPro" id="IPR022275">
    <property type="entry name" value="NHPM_bacteriocin_SS_HylD"/>
</dbReference>
<dbReference type="NCBIfam" id="TIGR03794">
    <property type="entry name" value="NHLM_micro_HlyD"/>
    <property type="match status" value="1"/>
</dbReference>
<evidence type="ECO:0000256" key="4">
    <source>
        <dbReference type="ARBA" id="ARBA00023136"/>
    </source>
</evidence>
<keyword evidence="3 5" id="KW-1133">Transmembrane helix</keyword>
<feature type="transmembrane region" description="Helical" evidence="5">
    <location>
        <begin position="45"/>
        <end position="64"/>
    </location>
</feature>
<keyword evidence="2 5" id="KW-0812">Transmembrane</keyword>
<sequence>MVASQSSSRPVRNRRRGLFRQQSLKQLDKPEDFQVPLRVVGPVDWLVGLLCLAFCVLIILWSCISRYRETVQGRGILVRTDGMFIGINAPKAGWIDEVVAQGRKIKAHDLVASLATPEEDARIQDLQSRIAQIETQQDSISKRYVQRIAVETRAQQRRRDELQESAGLTERRIAEAAVTLSNREYLFNNGAGTIDRVHEARERLFASREALSHTRADLASLDSVLLSLEGQRDLELEAIHRQLLELQGQLEQAKLARKLADEIRAPQAGLVALVPVTKNALVAAGQRIITLETGESKLEVLFFVPGDLGKRIEPGMQVRISPTTAPREEYGMLIGKVVSISPHPEGQAEISEHLGNPELARMMAKEGTPFEVRATLELAPSEPVPDDDEDEDDVRHNPYIWTSTRGTTISLSSGQMVVADVTVRQAPPISLVIPALRRWTGL</sequence>
<dbReference type="KEGG" id="gbc:GbCGDNIH3_1526"/>
<dbReference type="PANTHER" id="PTHR30386">
    <property type="entry name" value="MEMBRANE FUSION SUBUNIT OF EMRAB-TOLC MULTIDRUG EFFLUX PUMP"/>
    <property type="match status" value="1"/>
</dbReference>
<evidence type="ECO:0000256" key="5">
    <source>
        <dbReference type="SAM" id="Phobius"/>
    </source>
</evidence>
<protein>
    <submittedName>
        <fullName evidence="6">Type I secretion adaptor protein (HlyD family)</fullName>
    </submittedName>
</protein>
<gene>
    <name evidence="6" type="ORF">GbCGDNIH3_1526</name>
</gene>
<evidence type="ECO:0000313" key="6">
    <source>
        <dbReference type="EMBL" id="AHJ63410.1"/>
    </source>
</evidence>
<dbReference type="Proteomes" id="UP000019438">
    <property type="component" value="Chromosome"/>
</dbReference>
<dbReference type="PANTHER" id="PTHR30386:SF26">
    <property type="entry name" value="TRANSPORT PROTEIN COMB"/>
    <property type="match status" value="1"/>
</dbReference>
<proteinExistence type="predicted"/>
<dbReference type="AlphaFoldDB" id="A0AAN0REQ8"/>
<organism evidence="6 7">
    <name type="scientific">Granulibacter bethesdensis</name>
    <dbReference type="NCBI Taxonomy" id="364410"/>
    <lineage>
        <taxon>Bacteria</taxon>
        <taxon>Pseudomonadati</taxon>
        <taxon>Pseudomonadota</taxon>
        <taxon>Alphaproteobacteria</taxon>
        <taxon>Acetobacterales</taxon>
        <taxon>Acetobacteraceae</taxon>
        <taxon>Granulibacter</taxon>
    </lineage>
</organism>
<keyword evidence="4 5" id="KW-0472">Membrane</keyword>
<dbReference type="EMBL" id="CP003181">
    <property type="protein sequence ID" value="AHJ63410.1"/>
    <property type="molecule type" value="Genomic_DNA"/>
</dbReference>
<dbReference type="GO" id="GO:0016020">
    <property type="term" value="C:membrane"/>
    <property type="evidence" value="ECO:0007669"/>
    <property type="project" value="UniProtKB-SubCell"/>
</dbReference>
<evidence type="ECO:0000256" key="3">
    <source>
        <dbReference type="ARBA" id="ARBA00022989"/>
    </source>
</evidence>
<dbReference type="InterPro" id="IPR050739">
    <property type="entry name" value="MFP"/>
</dbReference>